<evidence type="ECO:0000313" key="12">
    <source>
        <dbReference type="Proteomes" id="UP001324427"/>
    </source>
</evidence>
<organism evidence="11 12">
    <name type="scientific">Oleoguttula mirabilis</name>
    <dbReference type="NCBI Taxonomy" id="1507867"/>
    <lineage>
        <taxon>Eukaryota</taxon>
        <taxon>Fungi</taxon>
        <taxon>Dikarya</taxon>
        <taxon>Ascomycota</taxon>
        <taxon>Pezizomycotina</taxon>
        <taxon>Dothideomycetes</taxon>
        <taxon>Dothideomycetidae</taxon>
        <taxon>Mycosphaerellales</taxon>
        <taxon>Teratosphaeriaceae</taxon>
        <taxon>Oleoguttula</taxon>
    </lineage>
</organism>
<evidence type="ECO:0000256" key="10">
    <source>
        <dbReference type="SAM" id="MobiDB-lite"/>
    </source>
</evidence>
<dbReference type="InterPro" id="IPR013942">
    <property type="entry name" value="Mediator_Med19_fun"/>
</dbReference>
<dbReference type="AlphaFoldDB" id="A0AAV9JPC9"/>
<evidence type="ECO:0000256" key="4">
    <source>
        <dbReference type="ARBA" id="ARBA00023015"/>
    </source>
</evidence>
<comment type="function">
    <text evidence="9">Component of the Mediator complex, a coactivator involved in the regulated transcription of nearly all RNA polymerase II-dependent genes. Mediator functions as a bridge to convey information from gene-specific regulatory proteins to the basal RNA polymerase II transcription machinery. Mediator is recruited to promoters by direct interactions with regulatory proteins and serves as a scaffold for the assembly of a functional preinitiation complex with RNA polymerase II and the general transcription factors.</text>
</comment>
<dbReference type="Proteomes" id="UP001324427">
    <property type="component" value="Unassembled WGS sequence"/>
</dbReference>
<dbReference type="EMBL" id="JAVFHQ010000011">
    <property type="protein sequence ID" value="KAK4547286.1"/>
    <property type="molecule type" value="Genomic_DNA"/>
</dbReference>
<accession>A0AAV9JPC9</accession>
<feature type="compositionally biased region" description="Basic and acidic residues" evidence="10">
    <location>
        <begin position="139"/>
        <end position="152"/>
    </location>
</feature>
<keyword evidence="4 9" id="KW-0805">Transcription regulation</keyword>
<sequence>MSPDGERSPKRQRLGSYSPASPPIAETKGFVHPPQTPPPSVHMSPSWQSQAQTAEQQSGPGSVTFPTPPSTAGFPGQQRSFGGAEDGAESGQHTPVLESEPTKNGDTDAEMQDGGDDGPVDVAGSSVEGDVNMEGAAADAEHRRTDHERQEDPPTAPAPPPPQAPRLYKLHTEPIAPSRPHPSQNFMTLYGLQRIQASVARKDAAGNKINRLRKSYEGKVKALGLEGRSKATANNGALQGLLDPNWDADVGGGVTWWQQEKGDPLQSAGSGVAMTELLAKLDVATSSMRPGQLPKSEHKVWKDMLAVDDTAAKGTPATHATKLGLGTHHPALLAKTSAGVALRASAPSSPRNAFATRPERANKKRRYDDSSFDGYQQTFDEDGGYSTGGVDEAGGGARRGSGGKRQKVEQAKRSNGRVR</sequence>
<evidence type="ECO:0000256" key="1">
    <source>
        <dbReference type="ARBA" id="ARBA00004123"/>
    </source>
</evidence>
<dbReference type="GO" id="GO:0006357">
    <property type="term" value="P:regulation of transcription by RNA polymerase II"/>
    <property type="evidence" value="ECO:0007669"/>
    <property type="project" value="InterPro"/>
</dbReference>
<feature type="compositionally biased region" description="Polar residues" evidence="10">
    <location>
        <begin position="43"/>
        <end position="65"/>
    </location>
</feature>
<protein>
    <recommendedName>
        <fullName evidence="3 9">Mediator of RNA polymerase II transcription subunit 19</fullName>
    </recommendedName>
    <alternativeName>
        <fullName evidence="8 9">Mediator complex subunit 19</fullName>
    </alternativeName>
</protein>
<feature type="region of interest" description="Disordered" evidence="10">
    <location>
        <begin position="1"/>
        <end position="182"/>
    </location>
</feature>
<keyword evidence="6 9" id="KW-0804">Transcription</keyword>
<feature type="compositionally biased region" description="Pro residues" evidence="10">
    <location>
        <begin position="154"/>
        <end position="164"/>
    </location>
</feature>
<feature type="compositionally biased region" description="Acidic residues" evidence="10">
    <location>
        <begin position="107"/>
        <end position="119"/>
    </location>
</feature>
<feature type="compositionally biased region" description="Gly residues" evidence="10">
    <location>
        <begin position="385"/>
        <end position="400"/>
    </location>
</feature>
<feature type="compositionally biased region" description="Basic and acidic residues" evidence="10">
    <location>
        <begin position="357"/>
        <end position="369"/>
    </location>
</feature>
<reference evidence="11 12" key="1">
    <citation type="submission" date="2021-11" db="EMBL/GenBank/DDBJ databases">
        <title>Black yeast isolated from Biological Soil Crust.</title>
        <authorList>
            <person name="Kurbessoian T."/>
        </authorList>
    </citation>
    <scope>NUCLEOTIDE SEQUENCE [LARGE SCALE GENOMIC DNA]</scope>
    <source>
        <strain evidence="11 12">CCFEE 5522</strain>
    </source>
</reference>
<comment type="subcellular location">
    <subcellularLocation>
        <location evidence="1 9">Nucleus</location>
    </subcellularLocation>
</comment>
<gene>
    <name evidence="9" type="primary">MED19</name>
    <name evidence="11" type="ORF">LTR36_000941</name>
</gene>
<dbReference type="GO" id="GO:0003712">
    <property type="term" value="F:transcription coregulator activity"/>
    <property type="evidence" value="ECO:0007669"/>
    <property type="project" value="InterPro"/>
</dbReference>
<comment type="subunit">
    <text evidence="9">Component of the Mediator complex.</text>
</comment>
<evidence type="ECO:0000256" key="3">
    <source>
        <dbReference type="ARBA" id="ARBA00019615"/>
    </source>
</evidence>
<evidence type="ECO:0000256" key="9">
    <source>
        <dbReference type="RuleBase" id="RU364151"/>
    </source>
</evidence>
<evidence type="ECO:0000256" key="7">
    <source>
        <dbReference type="ARBA" id="ARBA00023242"/>
    </source>
</evidence>
<dbReference type="GO" id="GO:0016592">
    <property type="term" value="C:mediator complex"/>
    <property type="evidence" value="ECO:0007669"/>
    <property type="project" value="InterPro"/>
</dbReference>
<evidence type="ECO:0000256" key="2">
    <source>
        <dbReference type="ARBA" id="ARBA00009259"/>
    </source>
</evidence>
<feature type="region of interest" description="Disordered" evidence="10">
    <location>
        <begin position="342"/>
        <end position="419"/>
    </location>
</feature>
<evidence type="ECO:0000256" key="6">
    <source>
        <dbReference type="ARBA" id="ARBA00023163"/>
    </source>
</evidence>
<comment type="caution">
    <text evidence="11">The sequence shown here is derived from an EMBL/GenBank/DDBJ whole genome shotgun (WGS) entry which is preliminary data.</text>
</comment>
<evidence type="ECO:0000256" key="8">
    <source>
        <dbReference type="ARBA" id="ARBA00032018"/>
    </source>
</evidence>
<proteinExistence type="inferred from homology"/>
<keyword evidence="5 9" id="KW-0010">Activator</keyword>
<name>A0AAV9JPC9_9PEZI</name>
<keyword evidence="7 9" id="KW-0539">Nucleus</keyword>
<keyword evidence="12" id="KW-1185">Reference proteome</keyword>
<comment type="similarity">
    <text evidence="2 9">Belongs to the Mediator complex subunit 19 family.</text>
</comment>
<evidence type="ECO:0000313" key="11">
    <source>
        <dbReference type="EMBL" id="KAK4547286.1"/>
    </source>
</evidence>
<evidence type="ECO:0000256" key="5">
    <source>
        <dbReference type="ARBA" id="ARBA00023159"/>
    </source>
</evidence>
<dbReference type="Pfam" id="PF08633">
    <property type="entry name" value="Rox3"/>
    <property type="match status" value="1"/>
</dbReference>